<evidence type="ECO:0000256" key="2">
    <source>
        <dbReference type="SAM" id="Phobius"/>
    </source>
</evidence>
<dbReference type="EMBL" id="JBHULV010000008">
    <property type="protein sequence ID" value="MFD2730567.1"/>
    <property type="molecule type" value="Genomic_DNA"/>
</dbReference>
<feature type="transmembrane region" description="Helical" evidence="2">
    <location>
        <begin position="207"/>
        <end position="224"/>
    </location>
</feature>
<feature type="transmembrane region" description="Helical" evidence="2">
    <location>
        <begin position="551"/>
        <end position="569"/>
    </location>
</feature>
<proteinExistence type="predicted"/>
<feature type="coiled-coil region" evidence="1">
    <location>
        <begin position="8"/>
        <end position="42"/>
    </location>
</feature>
<feature type="transmembrane region" description="Helical" evidence="2">
    <location>
        <begin position="315"/>
        <end position="336"/>
    </location>
</feature>
<dbReference type="PANTHER" id="PTHR38434:SF1">
    <property type="entry name" value="BLL2549 PROTEIN"/>
    <property type="match status" value="1"/>
</dbReference>
<feature type="transmembrane region" description="Helical" evidence="2">
    <location>
        <begin position="284"/>
        <end position="303"/>
    </location>
</feature>
<protein>
    <submittedName>
        <fullName evidence="3">DUF2339 domain-containing protein</fullName>
    </submittedName>
</protein>
<feature type="transmembrane region" description="Helical" evidence="2">
    <location>
        <begin position="396"/>
        <end position="412"/>
    </location>
</feature>
<evidence type="ECO:0000256" key="1">
    <source>
        <dbReference type="SAM" id="Coils"/>
    </source>
</evidence>
<keyword evidence="2" id="KW-0812">Transmembrane</keyword>
<feature type="transmembrane region" description="Helical" evidence="2">
    <location>
        <begin position="183"/>
        <end position="200"/>
    </location>
</feature>
<feature type="transmembrane region" description="Helical" evidence="2">
    <location>
        <begin position="342"/>
        <end position="363"/>
    </location>
</feature>
<accession>A0ABW5TMP6</accession>
<dbReference type="Proteomes" id="UP001597546">
    <property type="component" value="Unassembled WGS sequence"/>
</dbReference>
<feature type="transmembrane region" description="Helical" evidence="2">
    <location>
        <begin position="456"/>
        <end position="474"/>
    </location>
</feature>
<comment type="caution">
    <text evidence="3">The sequence shown here is derived from an EMBL/GenBank/DDBJ whole genome shotgun (WGS) entry which is preliminary data.</text>
</comment>
<feature type="transmembrane region" description="Helical" evidence="2">
    <location>
        <begin position="157"/>
        <end position="177"/>
    </location>
</feature>
<dbReference type="RefSeq" id="WP_379040658.1">
    <property type="nucleotide sequence ID" value="NZ_JBHSKW010000005.1"/>
</dbReference>
<keyword evidence="4" id="KW-1185">Reference proteome</keyword>
<feature type="transmembrane region" description="Helical" evidence="2">
    <location>
        <begin position="581"/>
        <end position="602"/>
    </location>
</feature>
<feature type="transmembrane region" description="Helical" evidence="2">
    <location>
        <begin position="123"/>
        <end position="145"/>
    </location>
</feature>
<feature type="transmembrane region" description="Helical" evidence="2">
    <location>
        <begin position="98"/>
        <end position="117"/>
    </location>
</feature>
<feature type="transmembrane region" description="Helical" evidence="2">
    <location>
        <begin position="256"/>
        <end position="278"/>
    </location>
</feature>
<dbReference type="InterPro" id="IPR019286">
    <property type="entry name" value="DUF2339_TM"/>
</dbReference>
<dbReference type="Pfam" id="PF10101">
    <property type="entry name" value="DUF2339"/>
    <property type="match status" value="1"/>
</dbReference>
<feature type="transmembrane region" description="Helical" evidence="2">
    <location>
        <begin position="495"/>
        <end position="512"/>
    </location>
</feature>
<feature type="transmembrane region" description="Helical" evidence="2">
    <location>
        <begin position="664"/>
        <end position="684"/>
    </location>
</feature>
<keyword evidence="2" id="KW-0472">Membrane</keyword>
<dbReference type="PANTHER" id="PTHR38434">
    <property type="entry name" value="BLL2549 PROTEIN"/>
    <property type="match status" value="1"/>
</dbReference>
<feature type="transmembrane region" description="Helical" evidence="2">
    <location>
        <begin position="718"/>
        <end position="738"/>
    </location>
</feature>
<feature type="transmembrane region" description="Helical" evidence="2">
    <location>
        <begin position="419"/>
        <end position="436"/>
    </location>
</feature>
<name>A0ABW5TMP6_9SPHI</name>
<feature type="transmembrane region" description="Helical" evidence="2">
    <location>
        <begin position="744"/>
        <end position="764"/>
    </location>
</feature>
<organism evidence="3 4">
    <name type="scientific">Pedobacter alpinus</name>
    <dbReference type="NCBI Taxonomy" id="1590643"/>
    <lineage>
        <taxon>Bacteria</taxon>
        <taxon>Pseudomonadati</taxon>
        <taxon>Bacteroidota</taxon>
        <taxon>Sphingobacteriia</taxon>
        <taxon>Sphingobacteriales</taxon>
        <taxon>Sphingobacteriaceae</taxon>
        <taxon>Pedobacter</taxon>
    </lineage>
</organism>
<evidence type="ECO:0000313" key="4">
    <source>
        <dbReference type="Proteomes" id="UP001597546"/>
    </source>
</evidence>
<sequence>MEENDKPIDEVLLKLETLLKKQENFNKEIAALRQEVNVLKSTHTAAKADDIKPFIAEEPVKPFTNSYQAPQPKVFEPFKYQLPKTNTFDWEKFVGENLINKIGIAITIIGVAIGAKYSIEHELISPLTRIILGYVMGIALLAFGIKLKQKYESYSAVLVSGAIAIMYFITFAAYSFYGLFPQLLAFALMLLFTVFTVVAAINYNKQVIALIGLVGAYAVPFLLSEGSGNVAVLFAYISIINAGILFLAFKKYWKSLYYASFIFTWLIFASWFITKYIAAEYFNLSLAFLGVFFATFYAVFLIYKLSRKEKYQLDDILLLLANSFVFYGFGFAILSSTTACSAYLGLFTLFNAIIHFIVGSIIYKQKLADKNLFYLVAGLVLVFITVTIPVQLDGNWVTIVWACEAALLFWIGRTKEVSVYEKLSYILMFLGFFSLLQDYYTMPYYYGGEDVKTTPFFNVYFLTGIIFVAAFSFINKLFYSNKYKSALTTQKNINLIGYSITGMFLLVLYWVFRMEIVRYWDQLFTDSIIEIKTAKQTYPNQYYNFDLRHLSTIWVINYSLLFFSILSIFNIKALKNRQFAFVNLAFNTVVLLAFLIQGLYVLSELRESYIHQTNAQYYEIGILNIAIRYICYLFLVLVILTSYQIIKKEFIKPVSKNLKIGFDLAVHISIVWILSSELITWLNFSVADQSYKLGLSILWGVYALFLIAIGIWKNKQHIRIGAIALFSVTLVKLFFYDISQMETIAKTVIFVALGVLLLIISFLYNKYKHIITNETED</sequence>
<keyword evidence="1" id="KW-0175">Coiled coil</keyword>
<keyword evidence="2" id="KW-1133">Transmembrane helix</keyword>
<feature type="transmembrane region" description="Helical" evidence="2">
    <location>
        <begin position="372"/>
        <end position="390"/>
    </location>
</feature>
<evidence type="ECO:0000313" key="3">
    <source>
        <dbReference type="EMBL" id="MFD2730567.1"/>
    </source>
</evidence>
<gene>
    <name evidence="3" type="ORF">ACFSSE_02525</name>
</gene>
<feature type="transmembrane region" description="Helical" evidence="2">
    <location>
        <begin position="622"/>
        <end position="643"/>
    </location>
</feature>
<feature type="transmembrane region" description="Helical" evidence="2">
    <location>
        <begin position="690"/>
        <end position="711"/>
    </location>
</feature>
<feature type="transmembrane region" description="Helical" evidence="2">
    <location>
        <begin position="230"/>
        <end position="249"/>
    </location>
</feature>
<reference evidence="4" key="1">
    <citation type="journal article" date="2019" name="Int. J. Syst. Evol. Microbiol.">
        <title>The Global Catalogue of Microorganisms (GCM) 10K type strain sequencing project: providing services to taxonomists for standard genome sequencing and annotation.</title>
        <authorList>
            <consortium name="The Broad Institute Genomics Platform"/>
            <consortium name="The Broad Institute Genome Sequencing Center for Infectious Disease"/>
            <person name="Wu L."/>
            <person name="Ma J."/>
        </authorList>
    </citation>
    <scope>NUCLEOTIDE SEQUENCE [LARGE SCALE GENOMIC DNA]</scope>
    <source>
        <strain evidence="4">KCTC 42456</strain>
    </source>
</reference>